<evidence type="ECO:0000256" key="2">
    <source>
        <dbReference type="SAM" id="SignalP"/>
    </source>
</evidence>
<organism evidence="3 4">
    <name type="scientific">Ancylobacter polymorphus</name>
    <dbReference type="NCBI Taxonomy" id="223390"/>
    <lineage>
        <taxon>Bacteria</taxon>
        <taxon>Pseudomonadati</taxon>
        <taxon>Pseudomonadota</taxon>
        <taxon>Alphaproteobacteria</taxon>
        <taxon>Hyphomicrobiales</taxon>
        <taxon>Xanthobacteraceae</taxon>
        <taxon>Ancylobacter</taxon>
    </lineage>
</organism>
<sequence length="159" mass="15963">MLKTAATALCLLLGLAAAQAQETQALDSSGASTGPSAAVPPPAPAGDALPAPVACTFEKVFVCTPAGCNPSPELGTIDLPAHFLIHFGEQIIASVSDDKVPHISSIQSVIGDGDTLILDGNDNMAAWAIQLSLDKPEATLTTLAGGKVLTSFGTCAPAK</sequence>
<evidence type="ECO:0000256" key="1">
    <source>
        <dbReference type="SAM" id="MobiDB-lite"/>
    </source>
</evidence>
<feature type="signal peptide" evidence="2">
    <location>
        <begin position="1"/>
        <end position="20"/>
    </location>
</feature>
<dbReference type="KEGG" id="apol:K9D25_05965"/>
<dbReference type="EMBL" id="CP083239">
    <property type="protein sequence ID" value="UOK72260.1"/>
    <property type="molecule type" value="Genomic_DNA"/>
</dbReference>
<dbReference type="AlphaFoldDB" id="A0A9E7D6J5"/>
<feature type="region of interest" description="Disordered" evidence="1">
    <location>
        <begin position="26"/>
        <end position="45"/>
    </location>
</feature>
<dbReference type="Proteomes" id="UP000831684">
    <property type="component" value="Chromosome"/>
</dbReference>
<name>A0A9E7D6J5_9HYPH</name>
<keyword evidence="2" id="KW-0732">Signal</keyword>
<accession>A0A9E7D6J5</accession>
<reference evidence="3" key="1">
    <citation type="submission" date="2021-09" db="EMBL/GenBank/DDBJ databases">
        <title>Network and meta-omics reveal the key degrader and cooperation patterns in an efficient 1,4-dioxane-degrading microbial community.</title>
        <authorList>
            <person name="Dai C."/>
        </authorList>
    </citation>
    <scope>NUCLEOTIDE SEQUENCE</scope>
    <source>
        <strain evidence="3">ZM13</strain>
    </source>
</reference>
<protein>
    <submittedName>
        <fullName evidence="3">Uncharacterized protein</fullName>
    </submittedName>
</protein>
<feature type="compositionally biased region" description="Low complexity" evidence="1">
    <location>
        <begin position="26"/>
        <end position="37"/>
    </location>
</feature>
<dbReference type="RefSeq" id="WP_244449961.1">
    <property type="nucleotide sequence ID" value="NZ_CP083239.1"/>
</dbReference>
<proteinExistence type="predicted"/>
<feature type="chain" id="PRO_5039505389" evidence="2">
    <location>
        <begin position="21"/>
        <end position="159"/>
    </location>
</feature>
<evidence type="ECO:0000313" key="3">
    <source>
        <dbReference type="EMBL" id="UOK72260.1"/>
    </source>
</evidence>
<gene>
    <name evidence="3" type="ORF">K9D25_05965</name>
</gene>
<evidence type="ECO:0000313" key="4">
    <source>
        <dbReference type="Proteomes" id="UP000831684"/>
    </source>
</evidence>